<dbReference type="AlphaFoldDB" id="A0A926VIU7"/>
<dbReference type="PANTHER" id="PTHR36740:SF1">
    <property type="entry name" value="PRC-BARREL DOMAIN-CONTAINING PROTEIN"/>
    <property type="match status" value="1"/>
</dbReference>
<evidence type="ECO:0000259" key="2">
    <source>
        <dbReference type="Pfam" id="PF05239"/>
    </source>
</evidence>
<accession>A0A926VIU7</accession>
<dbReference type="PANTHER" id="PTHR36740">
    <property type="entry name" value="PRC DOMAIN-CONTAINING PROTEIN"/>
    <property type="match status" value="1"/>
</dbReference>
<gene>
    <name evidence="3" type="ORF">H6G03_26925</name>
</gene>
<dbReference type="RefSeq" id="WP_190471497.1">
    <property type="nucleotide sequence ID" value="NZ_JACJPW010000091.1"/>
</dbReference>
<reference evidence="3" key="1">
    <citation type="journal article" date="2015" name="ISME J.">
        <title>Draft Genome Sequence of Streptomyces incarnatus NRRL8089, which Produces the Nucleoside Antibiotic Sinefungin.</title>
        <authorList>
            <person name="Oshima K."/>
            <person name="Hattori M."/>
            <person name="Shimizu H."/>
            <person name="Fukuda K."/>
            <person name="Nemoto M."/>
            <person name="Inagaki K."/>
            <person name="Tamura T."/>
        </authorList>
    </citation>
    <scope>NUCLEOTIDE SEQUENCE</scope>
    <source>
        <strain evidence="3">FACHB-1375</strain>
    </source>
</reference>
<dbReference type="EMBL" id="JACJPW010000091">
    <property type="protein sequence ID" value="MBD2184660.1"/>
    <property type="molecule type" value="Genomic_DNA"/>
</dbReference>
<dbReference type="Proteomes" id="UP000641646">
    <property type="component" value="Unassembled WGS sequence"/>
</dbReference>
<feature type="region of interest" description="Disordered" evidence="1">
    <location>
        <begin position="201"/>
        <end position="349"/>
    </location>
</feature>
<feature type="domain" description="PRC-barrel" evidence="2">
    <location>
        <begin position="9"/>
        <end position="76"/>
    </location>
</feature>
<dbReference type="Pfam" id="PF05239">
    <property type="entry name" value="PRC"/>
    <property type="match status" value="2"/>
</dbReference>
<reference evidence="3" key="2">
    <citation type="submission" date="2020-08" db="EMBL/GenBank/DDBJ databases">
        <authorList>
            <person name="Chen M."/>
            <person name="Teng W."/>
            <person name="Zhao L."/>
            <person name="Hu C."/>
            <person name="Zhou Y."/>
            <person name="Han B."/>
            <person name="Song L."/>
            <person name="Shu W."/>
        </authorList>
    </citation>
    <scope>NUCLEOTIDE SEQUENCE</scope>
    <source>
        <strain evidence="3">FACHB-1375</strain>
    </source>
</reference>
<dbReference type="Gene3D" id="2.30.30.240">
    <property type="entry name" value="PRC-barrel domain"/>
    <property type="match status" value="2"/>
</dbReference>
<feature type="compositionally biased region" description="Basic and acidic residues" evidence="1">
    <location>
        <begin position="334"/>
        <end position="349"/>
    </location>
</feature>
<sequence length="349" mass="39795">MTSEQIRQRSDILGMQVITLDKAKRLGVVSQLWVDIDQREVVAVGLRDSIISIGSVPRFMLLSRITQIGDVIQVDDDTVLEDDVDVEAYNTLINCEVITETGEMLGRVRSFKFEPETGKLTSLIIASLGVPQIPDRIGGFETISTYELPIDEIVSSGPNRLIVFEGAEDRLVQLTVGVMERLGIGRAPWEREEDEEYYRPTTIGADKQLGPGVPLQKAEPIRRAKPVAQETWDEDEWEEPAPRQPVRQAQPLRKAAPPPEPAYYDEEDIEEEENWSEASQTPNNYARKAYATPEPPPRYDNKKYQDKYEDEEEEEDVWADDEAPKPYKAPKVNIPEKTKTPEYEEEDRY</sequence>
<feature type="compositionally biased region" description="Acidic residues" evidence="1">
    <location>
        <begin position="308"/>
        <end position="321"/>
    </location>
</feature>
<dbReference type="SUPFAM" id="SSF50346">
    <property type="entry name" value="PRC-barrel domain"/>
    <property type="match status" value="2"/>
</dbReference>
<organism evidence="3 4">
    <name type="scientific">Aerosakkonema funiforme FACHB-1375</name>
    <dbReference type="NCBI Taxonomy" id="2949571"/>
    <lineage>
        <taxon>Bacteria</taxon>
        <taxon>Bacillati</taxon>
        <taxon>Cyanobacteriota</taxon>
        <taxon>Cyanophyceae</taxon>
        <taxon>Oscillatoriophycideae</taxon>
        <taxon>Aerosakkonematales</taxon>
        <taxon>Aerosakkonemataceae</taxon>
        <taxon>Aerosakkonema</taxon>
    </lineage>
</organism>
<comment type="caution">
    <text evidence="3">The sequence shown here is derived from an EMBL/GenBank/DDBJ whole genome shotgun (WGS) entry which is preliminary data.</text>
</comment>
<dbReference type="InterPro" id="IPR011033">
    <property type="entry name" value="PRC_barrel-like_sf"/>
</dbReference>
<keyword evidence="4" id="KW-1185">Reference proteome</keyword>
<proteinExistence type="predicted"/>
<dbReference type="InterPro" id="IPR027275">
    <property type="entry name" value="PRC-brl_dom"/>
</dbReference>
<name>A0A926VIU7_9CYAN</name>
<feature type="domain" description="PRC-barrel" evidence="2">
    <location>
        <begin position="85"/>
        <end position="169"/>
    </location>
</feature>
<feature type="compositionally biased region" description="Acidic residues" evidence="1">
    <location>
        <begin position="263"/>
        <end position="275"/>
    </location>
</feature>
<evidence type="ECO:0000256" key="1">
    <source>
        <dbReference type="SAM" id="MobiDB-lite"/>
    </source>
</evidence>
<protein>
    <submittedName>
        <fullName evidence="3">PRC-barrel domain-containing protein</fullName>
    </submittedName>
</protein>
<feature type="compositionally biased region" description="Basic and acidic residues" evidence="1">
    <location>
        <begin position="297"/>
        <end position="307"/>
    </location>
</feature>
<evidence type="ECO:0000313" key="4">
    <source>
        <dbReference type="Proteomes" id="UP000641646"/>
    </source>
</evidence>
<evidence type="ECO:0000313" key="3">
    <source>
        <dbReference type="EMBL" id="MBD2184660.1"/>
    </source>
</evidence>